<evidence type="ECO:0000313" key="1">
    <source>
        <dbReference type="EMBL" id="RRT87958.1"/>
    </source>
</evidence>
<dbReference type="EMBL" id="RHPO01000047">
    <property type="protein sequence ID" value="RRT87958.1"/>
    <property type="molecule type" value="Genomic_DNA"/>
</dbReference>
<name>A0A427BFP5_9FLAO</name>
<accession>A0A427BFP5</accession>
<proteinExistence type="predicted"/>
<gene>
    <name evidence="1" type="ORF">EGI89_14120</name>
</gene>
<dbReference type="Proteomes" id="UP000267844">
    <property type="component" value="Unassembled WGS sequence"/>
</dbReference>
<dbReference type="AlphaFoldDB" id="A0A427BFP5"/>
<reference evidence="1 2" key="1">
    <citation type="submission" date="2018-10" db="EMBL/GenBank/DDBJ databases">
        <title>Transmission dynamics of multidrug resistant bacteria on intensive care unit surfaces.</title>
        <authorList>
            <person name="D'Souza A.W."/>
            <person name="Potter R.F."/>
            <person name="Wallace M."/>
            <person name="Shupe A."/>
            <person name="Patel S."/>
            <person name="Sun S."/>
            <person name="Gul D."/>
            <person name="Kwon J.H."/>
            <person name="Andleeb S."/>
            <person name="Burnham C.-A.D."/>
            <person name="Dantas G."/>
        </authorList>
    </citation>
    <scope>NUCLEOTIDE SEQUENCE [LARGE SCALE GENOMIC DNA]</scope>
    <source>
        <strain evidence="1 2">WF_348</strain>
    </source>
</reference>
<organism evidence="1 2">
    <name type="scientific">Empedobacter falsenii</name>
    <dbReference type="NCBI Taxonomy" id="343874"/>
    <lineage>
        <taxon>Bacteria</taxon>
        <taxon>Pseudomonadati</taxon>
        <taxon>Bacteroidota</taxon>
        <taxon>Flavobacteriia</taxon>
        <taxon>Flavobacteriales</taxon>
        <taxon>Weeksellaceae</taxon>
        <taxon>Empedobacter</taxon>
    </lineage>
</organism>
<evidence type="ECO:0000313" key="2">
    <source>
        <dbReference type="Proteomes" id="UP000267844"/>
    </source>
</evidence>
<comment type="caution">
    <text evidence="1">The sequence shown here is derived from an EMBL/GenBank/DDBJ whole genome shotgun (WGS) entry which is preliminary data.</text>
</comment>
<dbReference type="RefSeq" id="WP_125350656.1">
    <property type="nucleotide sequence ID" value="NZ_RHPN01000046.1"/>
</dbReference>
<sequence length="157" mass="17584">MCFLWVISNSVSAQIYVSGNTTLSISENTYIYTEKEIVGNHNAVTVYKENSIILVANSTPSPKEKPVHHKQNVLDVDSTHKHVTKNEKAKTGKPAYKITSQPISEKFSSTGAESTLAVVIYQYKELGITAQTFFIEKNIYNTEKPDFGYPREFSIVS</sequence>
<protein>
    <submittedName>
        <fullName evidence="1">Uncharacterized protein</fullName>
    </submittedName>
</protein>